<gene>
    <name evidence="2" type="ORF">FA13DRAFT_1526845</name>
</gene>
<feature type="region of interest" description="Disordered" evidence="1">
    <location>
        <begin position="67"/>
        <end position="92"/>
    </location>
</feature>
<dbReference type="EMBL" id="QPFP01000099">
    <property type="protein sequence ID" value="TEB21977.1"/>
    <property type="molecule type" value="Genomic_DNA"/>
</dbReference>
<feature type="compositionally biased region" description="Basic and acidic residues" evidence="1">
    <location>
        <begin position="108"/>
        <end position="117"/>
    </location>
</feature>
<protein>
    <submittedName>
        <fullName evidence="2">Uncharacterized protein</fullName>
    </submittedName>
</protein>
<name>A0A4Y7SJB0_COPMI</name>
<evidence type="ECO:0000256" key="1">
    <source>
        <dbReference type="SAM" id="MobiDB-lite"/>
    </source>
</evidence>
<dbReference type="Proteomes" id="UP000298030">
    <property type="component" value="Unassembled WGS sequence"/>
</dbReference>
<accession>A0A4Y7SJB0</accession>
<feature type="region of interest" description="Disordered" evidence="1">
    <location>
        <begin position="108"/>
        <end position="130"/>
    </location>
</feature>
<evidence type="ECO:0000313" key="3">
    <source>
        <dbReference type="Proteomes" id="UP000298030"/>
    </source>
</evidence>
<keyword evidence="3" id="KW-1185">Reference proteome</keyword>
<proteinExistence type="predicted"/>
<comment type="caution">
    <text evidence="2">The sequence shown here is derived from an EMBL/GenBank/DDBJ whole genome shotgun (WGS) entry which is preliminary data.</text>
</comment>
<evidence type="ECO:0000313" key="2">
    <source>
        <dbReference type="EMBL" id="TEB21977.1"/>
    </source>
</evidence>
<sequence length="149" mass="16714">MYISVEIRFSSHTTTPKAFRIGSHPLTSEAATPDARSHPLLCLWEICASPECLARVRCNRSRYGLHPVGHATVQTPGGWEASRKPSRLSETATSRRDFFAPFSALKAERPSQRDVHKMSPHPRSAWTPTPICRNLDPHSQIFENPAEVE</sequence>
<organism evidence="2 3">
    <name type="scientific">Coprinellus micaceus</name>
    <name type="common">Glistening ink-cap mushroom</name>
    <name type="synonym">Coprinus micaceus</name>
    <dbReference type="NCBI Taxonomy" id="71717"/>
    <lineage>
        <taxon>Eukaryota</taxon>
        <taxon>Fungi</taxon>
        <taxon>Dikarya</taxon>
        <taxon>Basidiomycota</taxon>
        <taxon>Agaricomycotina</taxon>
        <taxon>Agaricomycetes</taxon>
        <taxon>Agaricomycetidae</taxon>
        <taxon>Agaricales</taxon>
        <taxon>Agaricineae</taxon>
        <taxon>Psathyrellaceae</taxon>
        <taxon>Coprinellus</taxon>
    </lineage>
</organism>
<reference evidence="2 3" key="1">
    <citation type="journal article" date="2019" name="Nat. Ecol. Evol.">
        <title>Megaphylogeny resolves global patterns of mushroom evolution.</title>
        <authorList>
            <person name="Varga T."/>
            <person name="Krizsan K."/>
            <person name="Foldi C."/>
            <person name="Dima B."/>
            <person name="Sanchez-Garcia M."/>
            <person name="Sanchez-Ramirez S."/>
            <person name="Szollosi G.J."/>
            <person name="Szarkandi J.G."/>
            <person name="Papp V."/>
            <person name="Albert L."/>
            <person name="Andreopoulos W."/>
            <person name="Angelini C."/>
            <person name="Antonin V."/>
            <person name="Barry K.W."/>
            <person name="Bougher N.L."/>
            <person name="Buchanan P."/>
            <person name="Buyck B."/>
            <person name="Bense V."/>
            <person name="Catcheside P."/>
            <person name="Chovatia M."/>
            <person name="Cooper J."/>
            <person name="Damon W."/>
            <person name="Desjardin D."/>
            <person name="Finy P."/>
            <person name="Geml J."/>
            <person name="Haridas S."/>
            <person name="Hughes K."/>
            <person name="Justo A."/>
            <person name="Karasinski D."/>
            <person name="Kautmanova I."/>
            <person name="Kiss B."/>
            <person name="Kocsube S."/>
            <person name="Kotiranta H."/>
            <person name="LaButti K.M."/>
            <person name="Lechner B.E."/>
            <person name="Liimatainen K."/>
            <person name="Lipzen A."/>
            <person name="Lukacs Z."/>
            <person name="Mihaltcheva S."/>
            <person name="Morgado L.N."/>
            <person name="Niskanen T."/>
            <person name="Noordeloos M.E."/>
            <person name="Ohm R.A."/>
            <person name="Ortiz-Santana B."/>
            <person name="Ovrebo C."/>
            <person name="Racz N."/>
            <person name="Riley R."/>
            <person name="Savchenko A."/>
            <person name="Shiryaev A."/>
            <person name="Soop K."/>
            <person name="Spirin V."/>
            <person name="Szebenyi C."/>
            <person name="Tomsovsky M."/>
            <person name="Tulloss R.E."/>
            <person name="Uehling J."/>
            <person name="Grigoriev I.V."/>
            <person name="Vagvolgyi C."/>
            <person name="Papp T."/>
            <person name="Martin F.M."/>
            <person name="Miettinen O."/>
            <person name="Hibbett D.S."/>
            <person name="Nagy L.G."/>
        </authorList>
    </citation>
    <scope>NUCLEOTIDE SEQUENCE [LARGE SCALE GENOMIC DNA]</scope>
    <source>
        <strain evidence="2 3">FP101781</strain>
    </source>
</reference>
<dbReference type="AlphaFoldDB" id="A0A4Y7SJB0"/>